<keyword evidence="2" id="KW-1133">Transmembrane helix</keyword>
<protein>
    <recommendedName>
        <fullName evidence="5">Tyr recombinase domain-containing protein</fullName>
    </recommendedName>
</protein>
<keyword evidence="2" id="KW-0812">Transmembrane</keyword>
<dbReference type="SUPFAM" id="SSF56349">
    <property type="entry name" value="DNA breaking-rejoining enzymes"/>
    <property type="match status" value="1"/>
</dbReference>
<accession>A0A9P7EAQ9</accession>
<dbReference type="GO" id="GO:0015074">
    <property type="term" value="P:DNA integration"/>
    <property type="evidence" value="ECO:0007669"/>
    <property type="project" value="InterPro"/>
</dbReference>
<reference evidence="3" key="1">
    <citation type="journal article" date="2020" name="New Phytol.">
        <title>Comparative genomics reveals dynamic genome evolution in host specialist ectomycorrhizal fungi.</title>
        <authorList>
            <person name="Lofgren L.A."/>
            <person name="Nguyen N.H."/>
            <person name="Vilgalys R."/>
            <person name="Ruytinx J."/>
            <person name="Liao H.L."/>
            <person name="Branco S."/>
            <person name="Kuo A."/>
            <person name="LaButti K."/>
            <person name="Lipzen A."/>
            <person name="Andreopoulos W."/>
            <person name="Pangilinan J."/>
            <person name="Riley R."/>
            <person name="Hundley H."/>
            <person name="Na H."/>
            <person name="Barry K."/>
            <person name="Grigoriev I.V."/>
            <person name="Stajich J.E."/>
            <person name="Kennedy P.G."/>
        </authorList>
    </citation>
    <scope>NUCLEOTIDE SEQUENCE</scope>
    <source>
        <strain evidence="3">MN1</strain>
    </source>
</reference>
<sequence>MVRTSDNCWKVNWKPILSVTVSQYMVQSSEAVTSARAMDEVTMKCLWDFVWATPCKEYGPTSCKRKAENPAEWAGFMIHSMLLLLYLVSMICLLHYDKALQITWADITFQVKDKLKLPFRKTHQYRGIAPFYIYADEQCPWMCLVQTFAVWWMLARERCKNLDGFIFQKKIGTDSVSVNLTDGMTSNAFLKCFHNKLLDIGVDLHPYGTHSFRRGGCQFLYKVCRWDIRDICDWGGWAENFDNPGIIFKYLPSWNNNPWEKPMKDPCHACGRTCH</sequence>
<dbReference type="OrthoDB" id="3163890at2759"/>
<organism evidence="3 4">
    <name type="scientific">Suillus subaureus</name>
    <dbReference type="NCBI Taxonomy" id="48587"/>
    <lineage>
        <taxon>Eukaryota</taxon>
        <taxon>Fungi</taxon>
        <taxon>Dikarya</taxon>
        <taxon>Basidiomycota</taxon>
        <taxon>Agaricomycotina</taxon>
        <taxon>Agaricomycetes</taxon>
        <taxon>Agaricomycetidae</taxon>
        <taxon>Boletales</taxon>
        <taxon>Suillineae</taxon>
        <taxon>Suillaceae</taxon>
        <taxon>Suillus</taxon>
    </lineage>
</organism>
<comment type="caution">
    <text evidence="3">The sequence shown here is derived from an EMBL/GenBank/DDBJ whole genome shotgun (WGS) entry which is preliminary data.</text>
</comment>
<proteinExistence type="predicted"/>
<evidence type="ECO:0000256" key="1">
    <source>
        <dbReference type="ARBA" id="ARBA00023172"/>
    </source>
</evidence>
<name>A0A9P7EAQ9_9AGAM</name>
<gene>
    <name evidence="3" type="ORF">BJ212DRAFT_1447060</name>
</gene>
<evidence type="ECO:0000256" key="2">
    <source>
        <dbReference type="SAM" id="Phobius"/>
    </source>
</evidence>
<evidence type="ECO:0000313" key="4">
    <source>
        <dbReference type="Proteomes" id="UP000807769"/>
    </source>
</evidence>
<dbReference type="Gene3D" id="1.10.443.10">
    <property type="entry name" value="Intergrase catalytic core"/>
    <property type="match status" value="1"/>
</dbReference>
<dbReference type="Proteomes" id="UP000807769">
    <property type="component" value="Unassembled WGS sequence"/>
</dbReference>
<keyword evidence="4" id="KW-1185">Reference proteome</keyword>
<dbReference type="GeneID" id="64632367"/>
<evidence type="ECO:0000313" key="3">
    <source>
        <dbReference type="EMBL" id="KAG1816033.1"/>
    </source>
</evidence>
<dbReference type="GO" id="GO:0003677">
    <property type="term" value="F:DNA binding"/>
    <property type="evidence" value="ECO:0007669"/>
    <property type="project" value="InterPro"/>
</dbReference>
<dbReference type="GO" id="GO:0006310">
    <property type="term" value="P:DNA recombination"/>
    <property type="evidence" value="ECO:0007669"/>
    <property type="project" value="UniProtKB-KW"/>
</dbReference>
<keyword evidence="1" id="KW-0233">DNA recombination</keyword>
<dbReference type="RefSeq" id="XP_041192839.1">
    <property type="nucleotide sequence ID" value="XM_041338351.1"/>
</dbReference>
<evidence type="ECO:0008006" key="5">
    <source>
        <dbReference type="Google" id="ProtNLM"/>
    </source>
</evidence>
<dbReference type="AlphaFoldDB" id="A0A9P7EAQ9"/>
<feature type="transmembrane region" description="Helical" evidence="2">
    <location>
        <begin position="73"/>
        <end position="96"/>
    </location>
</feature>
<dbReference type="EMBL" id="JABBWG010000017">
    <property type="protein sequence ID" value="KAG1816033.1"/>
    <property type="molecule type" value="Genomic_DNA"/>
</dbReference>
<dbReference type="InterPro" id="IPR013762">
    <property type="entry name" value="Integrase-like_cat_sf"/>
</dbReference>
<keyword evidence="2" id="KW-0472">Membrane</keyword>
<dbReference type="InterPro" id="IPR011010">
    <property type="entry name" value="DNA_brk_join_enz"/>
</dbReference>